<evidence type="ECO:0000256" key="16">
    <source>
        <dbReference type="PIRSR" id="PIRSR000724-1"/>
    </source>
</evidence>
<dbReference type="GO" id="GO:0005829">
    <property type="term" value="C:cytosol"/>
    <property type="evidence" value="ECO:0007669"/>
    <property type="project" value="TreeGrafter"/>
</dbReference>
<dbReference type="GO" id="GO:0006094">
    <property type="term" value="P:gluconeogenesis"/>
    <property type="evidence" value="ECO:0007669"/>
    <property type="project" value="TreeGrafter"/>
</dbReference>
<dbReference type="Proteomes" id="UP001306508">
    <property type="component" value="Unassembled WGS sequence"/>
</dbReference>
<comment type="pathway">
    <text evidence="3">Carbohydrate degradation; glycolysis; pyruvate from D-glyceraldehyde 3-phosphate: step 2/5.</text>
</comment>
<comment type="subunit">
    <text evidence="5 19">Monomer.</text>
</comment>
<dbReference type="EMBL" id="JAWIZZ010000043">
    <property type="protein sequence ID" value="KAK5780255.1"/>
    <property type="molecule type" value="Genomic_DNA"/>
</dbReference>
<keyword evidence="14" id="KW-0324">Glycolysis</keyword>
<accession>A0AAN8A8Y9</accession>
<dbReference type="Pfam" id="PF00162">
    <property type="entry name" value="PGK"/>
    <property type="match status" value="1"/>
</dbReference>
<comment type="function">
    <text evidence="15">Catalyzes one of the two ATP producing reactions in the glycolytic pathway via the reversible conversion of 1,3-diphosphoglycerate to 3-phosphoglycerate. Both L- and D- forms of purine and pyrimidine nucleotides can be used as substrates, but the activity is much lower on pyrimidines. Negatively regulates the biosynthesis of acetyl-CoA from pyruvate in the mitochondrion.</text>
</comment>
<evidence type="ECO:0000256" key="13">
    <source>
        <dbReference type="ARBA" id="ARBA00022842"/>
    </source>
</evidence>
<dbReference type="GO" id="GO:0004618">
    <property type="term" value="F:phosphoglycerate kinase activity"/>
    <property type="evidence" value="ECO:0007669"/>
    <property type="project" value="UniProtKB-EC"/>
</dbReference>
<feature type="binding site" evidence="16">
    <location>
        <begin position="57"/>
        <end position="59"/>
    </location>
    <ligand>
        <name>substrate</name>
    </ligand>
</feature>
<comment type="caution">
    <text evidence="20">The sequence shown here is derived from an EMBL/GenBank/DDBJ whole genome shotgun (WGS) entry which is preliminary data.</text>
</comment>
<gene>
    <name evidence="20" type="ORF">RI543_002292</name>
</gene>
<dbReference type="AlphaFoldDB" id="A0AAN8A8Y9"/>
<evidence type="ECO:0000256" key="5">
    <source>
        <dbReference type="ARBA" id="ARBA00011245"/>
    </source>
</evidence>
<evidence type="ECO:0000256" key="2">
    <source>
        <dbReference type="ARBA" id="ARBA00001946"/>
    </source>
</evidence>
<proteinExistence type="inferred from homology"/>
<dbReference type="PANTHER" id="PTHR11406">
    <property type="entry name" value="PHOSPHOGLYCERATE KINASE"/>
    <property type="match status" value="1"/>
</dbReference>
<evidence type="ECO:0000256" key="6">
    <source>
        <dbReference type="ARBA" id="ARBA00013061"/>
    </source>
</evidence>
<dbReference type="PRINTS" id="PR00477">
    <property type="entry name" value="PHGLYCKINASE"/>
</dbReference>
<feature type="binding site" evidence="16">
    <location>
        <begin position="96"/>
        <end position="99"/>
    </location>
    <ligand>
        <name>substrate</name>
    </ligand>
</feature>
<keyword evidence="11 18" id="KW-0418">Kinase</keyword>
<feature type="binding site" evidence="17">
    <location>
        <position position="251"/>
    </location>
    <ligand>
        <name>ATP</name>
        <dbReference type="ChEBI" id="CHEBI:30616"/>
    </ligand>
</feature>
<dbReference type="InterPro" id="IPR036043">
    <property type="entry name" value="Phosphoglycerate_kinase_sf"/>
</dbReference>
<evidence type="ECO:0000313" key="20">
    <source>
        <dbReference type="EMBL" id="KAK5780255.1"/>
    </source>
</evidence>
<evidence type="ECO:0000256" key="4">
    <source>
        <dbReference type="ARBA" id="ARBA00008982"/>
    </source>
</evidence>
<dbReference type="InterPro" id="IPR001576">
    <property type="entry name" value="Phosphoglycerate_kinase"/>
</dbReference>
<dbReference type="FunFam" id="3.40.50.1260:FF:000003">
    <property type="entry name" value="Phosphoglycerate kinase"/>
    <property type="match status" value="1"/>
</dbReference>
<evidence type="ECO:0000256" key="19">
    <source>
        <dbReference type="RuleBase" id="RU000696"/>
    </source>
</evidence>
<dbReference type="EC" id="2.7.2.3" evidence="6 18"/>
<evidence type="ECO:0000256" key="18">
    <source>
        <dbReference type="RuleBase" id="RU000532"/>
    </source>
</evidence>
<dbReference type="PANTHER" id="PTHR11406:SF0">
    <property type="entry name" value="PHOSPHOGLYCERATE KINASE"/>
    <property type="match status" value="1"/>
</dbReference>
<feature type="binding site" evidence="16">
    <location>
        <position position="155"/>
    </location>
    <ligand>
        <name>(2R)-3-phosphoglycerate</name>
        <dbReference type="ChEBI" id="CHEBI:58272"/>
    </ligand>
</feature>
<protein>
    <recommendedName>
        <fullName evidence="7 18">Phosphoglycerate kinase</fullName>
        <ecNumber evidence="6 18">2.7.2.3</ecNumber>
    </recommendedName>
</protein>
<feature type="binding site" evidence="16">
    <location>
        <position position="72"/>
    </location>
    <ligand>
        <name>(2R)-3-phosphoglycerate</name>
        <dbReference type="ChEBI" id="CHEBI:58272"/>
    </ligand>
</feature>
<evidence type="ECO:0000256" key="8">
    <source>
        <dbReference type="ARBA" id="ARBA00022679"/>
    </source>
</evidence>
<keyword evidence="21" id="KW-1185">Reference proteome</keyword>
<comment type="catalytic activity">
    <reaction evidence="1 18">
        <text>(2R)-3-phosphoglycerate + ATP = (2R)-3-phospho-glyceroyl phosphate + ADP</text>
        <dbReference type="Rhea" id="RHEA:14801"/>
        <dbReference type="ChEBI" id="CHEBI:30616"/>
        <dbReference type="ChEBI" id="CHEBI:57604"/>
        <dbReference type="ChEBI" id="CHEBI:58272"/>
        <dbReference type="ChEBI" id="CHEBI:456216"/>
        <dbReference type="EC" id="2.7.2.3"/>
    </reaction>
</comment>
<dbReference type="PIRSF" id="PIRSF000724">
    <property type="entry name" value="Pgk"/>
    <property type="match status" value="1"/>
</dbReference>
<evidence type="ECO:0000256" key="15">
    <source>
        <dbReference type="ARBA" id="ARBA00049965"/>
    </source>
</evidence>
<dbReference type="PROSITE" id="PS00111">
    <property type="entry name" value="PGLYCERATE_KINASE"/>
    <property type="match status" value="1"/>
</dbReference>
<dbReference type="GO" id="GO:0006096">
    <property type="term" value="P:glycolytic process"/>
    <property type="evidence" value="ECO:0007669"/>
    <property type="project" value="UniProtKB-KW"/>
</dbReference>
<name>A0AAN8A8Y9_9SACH</name>
<sequence length="449" mass="49315">MILVKTGFSITALKAVYNTLNYRTKSYLSYSSKFSSFSKLTVKDLDLQGKRVFIRTDFNVPLDGKKIISNQRILAALPTIKYVLVNNPRYIILASHLGRPNSERDVGLSLAPVSNELQKLLNKQIIFANDCVGPEVETICRQSPHNSIILLENLRYYIEEEGFKKVNHEKIKASKEDIEKFRCQLSSLADLYINDAFGTVHRPHSSIVGLNFPQRAAGFLLAKELVCFNKVLDNPKKPFLSILGGSKVADKIHLIDNLLDRIDLLIIGGGMAFTFKKILENMQIGDSIFDKHGARIVPGLMNKARSKGVKVILPTDFVIADSLLDSANIKIVSDKEGIPSGWKGVDIGPISRKLFADAMSKAKTIIWNGPPGVFEFSKFAVGTKSLLDEAVKSCKNGNTVIMAGGETSTIALKYGVSDKISHVSTGGGASLEILEGKELPGITFLSENK</sequence>
<reference evidence="21" key="1">
    <citation type="submission" date="2023-07" db="EMBL/GenBank/DDBJ databases">
        <title>A draft genome of Kazachstania heterogenica Y-27499.</title>
        <authorList>
            <person name="Donic C."/>
            <person name="Kralova J.S."/>
            <person name="Fidel L."/>
            <person name="Ben-Dor S."/>
            <person name="Jung S."/>
        </authorList>
    </citation>
    <scope>NUCLEOTIDE SEQUENCE [LARGE SCALE GENOMIC DNA]</scope>
    <source>
        <strain evidence="21">Y27499</strain>
    </source>
</reference>
<dbReference type="Gene3D" id="3.40.50.1260">
    <property type="entry name" value="Phosphoglycerate kinase, N-terminal domain"/>
    <property type="match status" value="3"/>
</dbReference>
<dbReference type="InterPro" id="IPR015824">
    <property type="entry name" value="Phosphoglycerate_kinase_N"/>
</dbReference>
<dbReference type="CDD" id="cd00318">
    <property type="entry name" value="Phosphoglycerate_kinase"/>
    <property type="match status" value="1"/>
</dbReference>
<feature type="binding site" evidence="16">
    <location>
        <position position="202"/>
    </location>
    <ligand>
        <name>(2R)-3-phosphoglycerate</name>
        <dbReference type="ChEBI" id="CHEBI:58272"/>
    </ligand>
</feature>
<keyword evidence="9" id="KW-0479">Metal-binding</keyword>
<dbReference type="GO" id="GO:0046872">
    <property type="term" value="F:metal ion binding"/>
    <property type="evidence" value="ECO:0007669"/>
    <property type="project" value="UniProtKB-KW"/>
</dbReference>
<dbReference type="GO" id="GO:0005524">
    <property type="term" value="F:ATP binding"/>
    <property type="evidence" value="ECO:0007669"/>
    <property type="project" value="UniProtKB-KW"/>
</dbReference>
<evidence type="ECO:0000256" key="10">
    <source>
        <dbReference type="ARBA" id="ARBA00022741"/>
    </source>
</evidence>
<dbReference type="GO" id="GO:0043531">
    <property type="term" value="F:ADP binding"/>
    <property type="evidence" value="ECO:0007669"/>
    <property type="project" value="TreeGrafter"/>
</dbReference>
<evidence type="ECO:0000256" key="9">
    <source>
        <dbReference type="ARBA" id="ARBA00022723"/>
    </source>
</evidence>
<dbReference type="HAMAP" id="MF_00145">
    <property type="entry name" value="Phosphoglyc_kinase"/>
    <property type="match status" value="1"/>
</dbReference>
<comment type="similarity">
    <text evidence="4 18">Belongs to the phosphoglycerate kinase family.</text>
</comment>
<comment type="cofactor">
    <cofactor evidence="2">
        <name>Mg(2+)</name>
        <dbReference type="ChEBI" id="CHEBI:18420"/>
    </cofactor>
</comment>
<organism evidence="20 21">
    <name type="scientific">Arxiozyma heterogenica</name>
    <dbReference type="NCBI Taxonomy" id="278026"/>
    <lineage>
        <taxon>Eukaryota</taxon>
        <taxon>Fungi</taxon>
        <taxon>Dikarya</taxon>
        <taxon>Ascomycota</taxon>
        <taxon>Saccharomycotina</taxon>
        <taxon>Saccharomycetes</taxon>
        <taxon>Saccharomycetales</taxon>
        <taxon>Saccharomycetaceae</taxon>
        <taxon>Arxiozyma</taxon>
    </lineage>
</organism>
<evidence type="ECO:0000256" key="11">
    <source>
        <dbReference type="ARBA" id="ARBA00022777"/>
    </source>
</evidence>
<evidence type="ECO:0000256" key="1">
    <source>
        <dbReference type="ARBA" id="ARBA00000642"/>
    </source>
</evidence>
<evidence type="ECO:0000256" key="7">
    <source>
        <dbReference type="ARBA" id="ARBA00016471"/>
    </source>
</evidence>
<dbReference type="FunFam" id="3.40.50.1260:FF:000006">
    <property type="entry name" value="Phosphoglycerate kinase"/>
    <property type="match status" value="1"/>
</dbReference>
<dbReference type="InterPro" id="IPR015911">
    <property type="entry name" value="Phosphoglycerate_kinase_CS"/>
</dbReference>
<evidence type="ECO:0000256" key="3">
    <source>
        <dbReference type="ARBA" id="ARBA00004838"/>
    </source>
</evidence>
<evidence type="ECO:0000256" key="17">
    <source>
        <dbReference type="PIRSR" id="PIRSR000724-2"/>
    </source>
</evidence>
<keyword evidence="8 18" id="KW-0808">Transferase</keyword>
<evidence type="ECO:0000256" key="12">
    <source>
        <dbReference type="ARBA" id="ARBA00022840"/>
    </source>
</evidence>
<evidence type="ECO:0000256" key="14">
    <source>
        <dbReference type="ARBA" id="ARBA00023152"/>
    </source>
</evidence>
<keyword evidence="10" id="KW-0547">Nucleotide-binding</keyword>
<dbReference type="SUPFAM" id="SSF53748">
    <property type="entry name" value="Phosphoglycerate kinase"/>
    <property type="match status" value="1"/>
</dbReference>
<keyword evidence="13" id="KW-0460">Magnesium</keyword>
<feature type="binding site" evidence="17">
    <location>
        <position position="375"/>
    </location>
    <ligand>
        <name>ATP</name>
        <dbReference type="ChEBI" id="CHEBI:30616"/>
    </ligand>
</feature>
<evidence type="ECO:0000313" key="21">
    <source>
        <dbReference type="Proteomes" id="UP001306508"/>
    </source>
</evidence>
<keyword evidence="12 17" id="KW-0067">ATP-binding</keyword>